<evidence type="ECO:0000259" key="13">
    <source>
        <dbReference type="PROSITE" id="PS50934"/>
    </source>
</evidence>
<dbReference type="CDD" id="cd00167">
    <property type="entry name" value="SANT"/>
    <property type="match status" value="1"/>
</dbReference>
<keyword evidence="2" id="KW-0479">Metal-binding</keyword>
<dbReference type="SMART" id="SM00717">
    <property type="entry name" value="SANT"/>
    <property type="match status" value="1"/>
</dbReference>
<evidence type="ECO:0000259" key="15">
    <source>
        <dbReference type="PROSITE" id="PS51294"/>
    </source>
</evidence>
<reference evidence="16" key="1">
    <citation type="journal article" date="2020" name="Stud. Mycol.">
        <title>101 Dothideomycetes genomes: a test case for predicting lifestyles and emergence of pathogens.</title>
        <authorList>
            <person name="Haridas S."/>
            <person name="Albert R."/>
            <person name="Binder M."/>
            <person name="Bloem J."/>
            <person name="Labutti K."/>
            <person name="Salamov A."/>
            <person name="Andreopoulos B."/>
            <person name="Baker S."/>
            <person name="Barry K."/>
            <person name="Bills G."/>
            <person name="Bluhm B."/>
            <person name="Cannon C."/>
            <person name="Castanera R."/>
            <person name="Culley D."/>
            <person name="Daum C."/>
            <person name="Ezra D."/>
            <person name="Gonzalez J."/>
            <person name="Henrissat B."/>
            <person name="Kuo A."/>
            <person name="Liang C."/>
            <person name="Lipzen A."/>
            <person name="Lutzoni F."/>
            <person name="Magnuson J."/>
            <person name="Mondo S."/>
            <person name="Nolan M."/>
            <person name="Ohm R."/>
            <person name="Pangilinan J."/>
            <person name="Park H.-J."/>
            <person name="Ramirez L."/>
            <person name="Alfaro M."/>
            <person name="Sun H."/>
            <person name="Tritt A."/>
            <person name="Yoshinaga Y."/>
            <person name="Zwiers L.-H."/>
            <person name="Turgeon B."/>
            <person name="Goodwin S."/>
            <person name="Spatafora J."/>
            <person name="Crous P."/>
            <person name="Grigoriev I."/>
        </authorList>
    </citation>
    <scope>NUCLEOTIDE SEQUENCE</scope>
    <source>
        <strain evidence="16">CBS 115976</strain>
    </source>
</reference>
<dbReference type="InterPro" id="IPR036388">
    <property type="entry name" value="WH-like_DNA-bd_sf"/>
</dbReference>
<feature type="domain" description="Myb-like" evidence="11">
    <location>
        <begin position="80"/>
        <end position="124"/>
    </location>
</feature>
<evidence type="ECO:0000259" key="11">
    <source>
        <dbReference type="PROSITE" id="PS50090"/>
    </source>
</evidence>
<evidence type="ECO:0000256" key="5">
    <source>
        <dbReference type="ARBA" id="ARBA00023015"/>
    </source>
</evidence>
<comment type="subcellular location">
    <subcellularLocation>
        <location evidence="1 8">Nucleus</location>
    </subcellularLocation>
</comment>
<dbReference type="PROSITE" id="PS50135">
    <property type="entry name" value="ZF_ZZ_2"/>
    <property type="match status" value="1"/>
</dbReference>
<keyword evidence="4" id="KW-0862">Zinc</keyword>
<dbReference type="Pfam" id="PF04433">
    <property type="entry name" value="SWIRM"/>
    <property type="match status" value="1"/>
</dbReference>
<dbReference type="PANTHER" id="PTHR12374">
    <property type="entry name" value="TRANSCRIPTIONAL ADAPTOR 2 ADA2 -RELATED"/>
    <property type="match status" value="1"/>
</dbReference>
<evidence type="ECO:0000256" key="10">
    <source>
        <dbReference type="SAM" id="MobiDB-lite"/>
    </source>
</evidence>
<gene>
    <name evidence="16" type="ORF">BT63DRAFT_368001</name>
</gene>
<dbReference type="FunFam" id="1.10.10.10:FF:000087">
    <property type="entry name" value="Transcriptional adapter 2"/>
    <property type="match status" value="1"/>
</dbReference>
<feature type="domain" description="ZZ-type" evidence="12">
    <location>
        <begin position="16"/>
        <end position="73"/>
    </location>
</feature>
<dbReference type="Gene3D" id="1.10.10.60">
    <property type="entry name" value="Homeodomain-like"/>
    <property type="match status" value="1"/>
</dbReference>
<keyword evidence="6 8" id="KW-0804">Transcription</keyword>
<dbReference type="InterPro" id="IPR000433">
    <property type="entry name" value="Znf_ZZ"/>
</dbReference>
<keyword evidence="5 8" id="KW-0805">Transcription regulation</keyword>
<dbReference type="InterPro" id="IPR016827">
    <property type="entry name" value="Ada2/TADA2"/>
</dbReference>
<dbReference type="PROSITE" id="PS51294">
    <property type="entry name" value="HTH_MYB"/>
    <property type="match status" value="1"/>
</dbReference>
<dbReference type="PIRSF" id="PIRSF025024">
    <property type="entry name" value="Transcriptional_adaptor_2"/>
    <property type="match status" value="1"/>
</dbReference>
<accession>A0A6A6UMR6</accession>
<evidence type="ECO:0000256" key="2">
    <source>
        <dbReference type="ARBA" id="ARBA00022723"/>
    </source>
</evidence>
<dbReference type="GO" id="GO:0003682">
    <property type="term" value="F:chromatin binding"/>
    <property type="evidence" value="ECO:0007669"/>
    <property type="project" value="TreeGrafter"/>
</dbReference>
<sequence>MGLIKKKTAIRGSEGGVKYVCDVCSADITATVRIQCVPCTDYDLCVPCYTQAKATRDHDPATHAFRVIEQHSIPIYTDDWGADEEILLLEGAETYGLGSWAEIADHIGGCRTKDEVREHYIETYINSQKFPLPEHASPDDRSLIDRIPREQFQSQKKKRIEERKEAAKNAQPAPPKTKPTASVPSCHEVAGYMPGRLEFETEHFNEAEDFVQHMIFDPGDNLKVGPDADPEVDLKMTIMGIYNGRLLARVERKKIIFEHRLLEYRKLTAVDKNRTKEERELLNRAKPFARMMNHDDFITFCEDLKYECSLRQAIYQLQEWRIHGIMDLKSGEKYEAEKLARANRGSSSQFNSLERLTSRALGKAAANEGPSAASRFVNTDLALNPYNATSGLTTPPPSDIEGPTSNGATNGTINGNGISTPNGTTNGATNGITKGEKFLILPLNGTTPLNFDKEQVEDLHLLTEEEREVCRNLRIYPKPYTVLKETVLKEAIKTGGVMKKKTMRDLCRIDSTKASRLFDFWVHCGWIAKV</sequence>
<dbReference type="PROSITE" id="PS51293">
    <property type="entry name" value="SANT"/>
    <property type="match status" value="1"/>
</dbReference>
<evidence type="ECO:0000256" key="4">
    <source>
        <dbReference type="ARBA" id="ARBA00022833"/>
    </source>
</evidence>
<organism evidence="16 17">
    <name type="scientific">Microthyrium microscopicum</name>
    <dbReference type="NCBI Taxonomy" id="703497"/>
    <lineage>
        <taxon>Eukaryota</taxon>
        <taxon>Fungi</taxon>
        <taxon>Dikarya</taxon>
        <taxon>Ascomycota</taxon>
        <taxon>Pezizomycotina</taxon>
        <taxon>Dothideomycetes</taxon>
        <taxon>Dothideomycetes incertae sedis</taxon>
        <taxon>Microthyriales</taxon>
        <taxon>Microthyriaceae</taxon>
        <taxon>Microthyrium</taxon>
    </lineage>
</organism>
<dbReference type="SUPFAM" id="SSF57850">
    <property type="entry name" value="RING/U-box"/>
    <property type="match status" value="1"/>
</dbReference>
<evidence type="ECO:0000256" key="8">
    <source>
        <dbReference type="PIRNR" id="PIRNR025024"/>
    </source>
</evidence>
<dbReference type="GO" id="GO:0005634">
    <property type="term" value="C:nucleus"/>
    <property type="evidence" value="ECO:0007669"/>
    <property type="project" value="UniProtKB-SubCell"/>
</dbReference>
<evidence type="ECO:0000259" key="12">
    <source>
        <dbReference type="PROSITE" id="PS50135"/>
    </source>
</evidence>
<dbReference type="InterPro" id="IPR001005">
    <property type="entry name" value="SANT/Myb"/>
</dbReference>
<evidence type="ECO:0000256" key="6">
    <source>
        <dbReference type="ARBA" id="ARBA00023163"/>
    </source>
</evidence>
<feature type="region of interest" description="Disordered" evidence="10">
    <location>
        <begin position="402"/>
        <end position="423"/>
    </location>
</feature>
<evidence type="ECO:0000313" key="17">
    <source>
        <dbReference type="Proteomes" id="UP000799302"/>
    </source>
</evidence>
<dbReference type="PROSITE" id="PS50090">
    <property type="entry name" value="MYB_LIKE"/>
    <property type="match status" value="1"/>
</dbReference>
<dbReference type="Pfam" id="PF00569">
    <property type="entry name" value="ZZ"/>
    <property type="match status" value="1"/>
</dbReference>
<dbReference type="FunFam" id="1.10.10.60:FF:000115">
    <property type="entry name" value="Transcriptional adapter 2"/>
    <property type="match status" value="1"/>
</dbReference>
<dbReference type="Gene3D" id="1.10.10.10">
    <property type="entry name" value="Winged helix-like DNA-binding domain superfamily/Winged helix DNA-binding domain"/>
    <property type="match status" value="1"/>
</dbReference>
<evidence type="ECO:0000259" key="14">
    <source>
        <dbReference type="PROSITE" id="PS51293"/>
    </source>
</evidence>
<proteinExistence type="predicted"/>
<evidence type="ECO:0000256" key="9">
    <source>
        <dbReference type="PROSITE-ProRule" id="PRU00228"/>
    </source>
</evidence>
<dbReference type="PROSITE" id="PS50934">
    <property type="entry name" value="SWIRM"/>
    <property type="match status" value="1"/>
</dbReference>
<dbReference type="PROSITE" id="PS01357">
    <property type="entry name" value="ZF_ZZ_1"/>
    <property type="match status" value="1"/>
</dbReference>
<dbReference type="InterPro" id="IPR043145">
    <property type="entry name" value="Znf_ZZ_sf"/>
</dbReference>
<keyword evidence="3 9" id="KW-0863">Zinc-finger</keyword>
<dbReference type="AlphaFoldDB" id="A0A6A6UMR6"/>
<dbReference type="Gene3D" id="3.30.60.90">
    <property type="match status" value="1"/>
</dbReference>
<name>A0A6A6UMR6_9PEZI</name>
<evidence type="ECO:0000256" key="3">
    <source>
        <dbReference type="ARBA" id="ARBA00022771"/>
    </source>
</evidence>
<feature type="compositionally biased region" description="Low complexity" evidence="10">
    <location>
        <begin position="404"/>
        <end position="423"/>
    </location>
</feature>
<dbReference type="InterPro" id="IPR017930">
    <property type="entry name" value="Myb_dom"/>
</dbReference>
<dbReference type="GO" id="GO:0003713">
    <property type="term" value="F:transcription coactivator activity"/>
    <property type="evidence" value="ECO:0007669"/>
    <property type="project" value="InterPro"/>
</dbReference>
<evidence type="ECO:0000256" key="7">
    <source>
        <dbReference type="ARBA" id="ARBA00023242"/>
    </source>
</evidence>
<dbReference type="SUPFAM" id="SSF46689">
    <property type="entry name" value="Homeodomain-like"/>
    <property type="match status" value="2"/>
</dbReference>
<dbReference type="GO" id="GO:0008270">
    <property type="term" value="F:zinc ion binding"/>
    <property type="evidence" value="ECO:0007669"/>
    <property type="project" value="UniProtKB-KW"/>
</dbReference>
<dbReference type="GO" id="GO:0006338">
    <property type="term" value="P:chromatin remodeling"/>
    <property type="evidence" value="ECO:0007669"/>
    <property type="project" value="TreeGrafter"/>
</dbReference>
<feature type="domain" description="HTH myb-type" evidence="15">
    <location>
        <begin position="80"/>
        <end position="128"/>
    </location>
</feature>
<dbReference type="InterPro" id="IPR007526">
    <property type="entry name" value="SWIRM"/>
</dbReference>
<protein>
    <recommendedName>
        <fullName evidence="8">Transcriptional adapter 2</fullName>
    </recommendedName>
</protein>
<feature type="domain" description="SANT" evidence="14">
    <location>
        <begin position="75"/>
        <end position="128"/>
    </location>
</feature>
<dbReference type="GO" id="GO:0006357">
    <property type="term" value="P:regulation of transcription by RNA polymerase II"/>
    <property type="evidence" value="ECO:0007669"/>
    <property type="project" value="InterPro"/>
</dbReference>
<evidence type="ECO:0000313" key="16">
    <source>
        <dbReference type="EMBL" id="KAF2673532.1"/>
    </source>
</evidence>
<dbReference type="Proteomes" id="UP000799302">
    <property type="component" value="Unassembled WGS sequence"/>
</dbReference>
<dbReference type="InterPro" id="IPR041983">
    <property type="entry name" value="ADA2-like_ZZ"/>
</dbReference>
<dbReference type="GO" id="GO:0070461">
    <property type="term" value="C:SAGA-type complex"/>
    <property type="evidence" value="ECO:0007669"/>
    <property type="project" value="TreeGrafter"/>
</dbReference>
<dbReference type="InterPro" id="IPR009057">
    <property type="entry name" value="Homeodomain-like_sf"/>
</dbReference>
<dbReference type="InterPro" id="IPR055141">
    <property type="entry name" value="TADA2A_B-like_dom"/>
</dbReference>
<feature type="domain" description="SWIRM" evidence="13">
    <location>
        <begin position="442"/>
        <end position="530"/>
    </location>
</feature>
<keyword evidence="17" id="KW-1185">Reference proteome</keyword>
<evidence type="ECO:0000256" key="1">
    <source>
        <dbReference type="ARBA" id="ARBA00004123"/>
    </source>
</evidence>
<dbReference type="InterPro" id="IPR017884">
    <property type="entry name" value="SANT_dom"/>
</dbReference>
<dbReference type="SMART" id="SM00291">
    <property type="entry name" value="ZnF_ZZ"/>
    <property type="match status" value="1"/>
</dbReference>
<dbReference type="EMBL" id="MU004231">
    <property type="protein sequence ID" value="KAF2673532.1"/>
    <property type="molecule type" value="Genomic_DNA"/>
</dbReference>
<dbReference type="PANTHER" id="PTHR12374:SF20">
    <property type="entry name" value="TRANSCRIPTIONAL ADAPTER 2-ALPHA"/>
    <property type="match status" value="1"/>
</dbReference>
<dbReference type="FunFam" id="3.30.60.90:FF:000008">
    <property type="entry name" value="Transcriptional adapter 2"/>
    <property type="match status" value="1"/>
</dbReference>
<keyword evidence="7 8" id="KW-0539">Nucleus</keyword>
<dbReference type="Pfam" id="PF00249">
    <property type="entry name" value="Myb_DNA-binding"/>
    <property type="match status" value="1"/>
</dbReference>
<feature type="region of interest" description="Disordered" evidence="10">
    <location>
        <begin position="149"/>
        <end position="185"/>
    </location>
</feature>
<dbReference type="Pfam" id="PF22941">
    <property type="entry name" value="TADA2A-like_3rd"/>
    <property type="match status" value="1"/>
</dbReference>
<dbReference type="CDD" id="cd02335">
    <property type="entry name" value="ZZ_ADA2"/>
    <property type="match status" value="1"/>
</dbReference>
<dbReference type="OrthoDB" id="270417at2759"/>